<comment type="caution">
    <text evidence="2">The sequence shown here is derived from an EMBL/GenBank/DDBJ whole genome shotgun (WGS) entry which is preliminary data.</text>
</comment>
<evidence type="ECO:0000313" key="2">
    <source>
        <dbReference type="EMBL" id="GFS79323.1"/>
    </source>
</evidence>
<keyword evidence="3" id="KW-1185">Reference proteome</keyword>
<dbReference type="Proteomes" id="UP000887013">
    <property type="component" value="Unassembled WGS sequence"/>
</dbReference>
<protein>
    <submittedName>
        <fullName evidence="2">FERM, ARHGEF and pleckstrin domain-containing protein 2</fullName>
    </submittedName>
</protein>
<sequence length="279" mass="31317">MKDLSEICHQNNVEVKGSVEEITTTTNGDVTYILRKLDKSHKSLTPLLKSSLKPVLRVEVARVLKTQGNPMLYARAGCFPTSKNMFNHNIENLTPSKTVDFVSVSQLLAADNVSSLNDSLQNSIGKVLKECISEPISGRGMLKHSFRKHSSTDSLDMDYVISHVDGSYYRFANDDLIGSFEMNISKKIGKKSYQNLNTMLLVFLLKHLIIWTAQFLWSILIAQDLEYLGNCSSSSEILRSGNSTSSLNDMLQLSYLWLYETHISSSEEDPTVADDDEFD</sequence>
<reference evidence="2" key="1">
    <citation type="submission" date="2020-08" db="EMBL/GenBank/DDBJ databases">
        <title>Multicomponent nature underlies the extraordinary mechanical properties of spider dragline silk.</title>
        <authorList>
            <person name="Kono N."/>
            <person name="Nakamura H."/>
            <person name="Mori M."/>
            <person name="Yoshida Y."/>
            <person name="Ohtoshi R."/>
            <person name="Malay A.D."/>
            <person name="Moran D.A.P."/>
            <person name="Tomita M."/>
            <person name="Numata K."/>
            <person name="Arakawa K."/>
        </authorList>
    </citation>
    <scope>NUCLEOTIDE SEQUENCE</scope>
</reference>
<evidence type="ECO:0000313" key="3">
    <source>
        <dbReference type="Proteomes" id="UP000887013"/>
    </source>
</evidence>
<dbReference type="AlphaFoldDB" id="A0A8X6T647"/>
<keyword evidence="1" id="KW-0812">Transmembrane</keyword>
<keyword evidence="1" id="KW-1133">Transmembrane helix</keyword>
<accession>A0A8X6T647</accession>
<gene>
    <name evidence="2" type="primary">Farp2_0</name>
    <name evidence="2" type="ORF">NPIL_59481</name>
</gene>
<evidence type="ECO:0000256" key="1">
    <source>
        <dbReference type="SAM" id="Phobius"/>
    </source>
</evidence>
<dbReference type="EMBL" id="BMAW01097378">
    <property type="protein sequence ID" value="GFS79323.1"/>
    <property type="molecule type" value="Genomic_DNA"/>
</dbReference>
<proteinExistence type="predicted"/>
<feature type="transmembrane region" description="Helical" evidence="1">
    <location>
        <begin position="196"/>
        <end position="217"/>
    </location>
</feature>
<keyword evidence="1" id="KW-0472">Membrane</keyword>
<organism evidence="2 3">
    <name type="scientific">Nephila pilipes</name>
    <name type="common">Giant wood spider</name>
    <name type="synonym">Nephila maculata</name>
    <dbReference type="NCBI Taxonomy" id="299642"/>
    <lineage>
        <taxon>Eukaryota</taxon>
        <taxon>Metazoa</taxon>
        <taxon>Ecdysozoa</taxon>
        <taxon>Arthropoda</taxon>
        <taxon>Chelicerata</taxon>
        <taxon>Arachnida</taxon>
        <taxon>Araneae</taxon>
        <taxon>Araneomorphae</taxon>
        <taxon>Entelegynae</taxon>
        <taxon>Araneoidea</taxon>
        <taxon>Nephilidae</taxon>
        <taxon>Nephila</taxon>
    </lineage>
</organism>
<name>A0A8X6T647_NEPPI</name>